<dbReference type="HOGENOM" id="CLU_1465328_0_0_11"/>
<dbReference type="EMBL" id="CP008954">
    <property type="protein sequence ID" value="AIG81245.1"/>
    <property type="molecule type" value="Genomic_DNA"/>
</dbReference>
<evidence type="ECO:0000313" key="2">
    <source>
        <dbReference type="Proteomes" id="UP000028492"/>
    </source>
</evidence>
<dbReference type="KEGG" id="aja:AJAP_42370"/>
<organism evidence="1 2">
    <name type="scientific">Amycolatopsis japonica</name>
    <dbReference type="NCBI Taxonomy" id="208439"/>
    <lineage>
        <taxon>Bacteria</taxon>
        <taxon>Bacillati</taxon>
        <taxon>Actinomycetota</taxon>
        <taxon>Actinomycetes</taxon>
        <taxon>Pseudonocardiales</taxon>
        <taxon>Pseudonocardiaceae</taxon>
        <taxon>Amycolatopsis</taxon>
        <taxon>Amycolatopsis japonica group</taxon>
    </lineage>
</organism>
<accession>A0A075VEA3</accession>
<dbReference type="RefSeq" id="WP_040133632.1">
    <property type="nucleotide sequence ID" value="NZ_CP008954.1"/>
</dbReference>
<geneLocation type="plasmid" evidence="1 2">
    <name>pAmyja1</name>
</geneLocation>
<name>A0A075VEA3_9PSEU</name>
<protein>
    <submittedName>
        <fullName evidence="1">Uncharacterized protein</fullName>
    </submittedName>
</protein>
<keyword evidence="1" id="KW-0614">Plasmid</keyword>
<proteinExistence type="predicted"/>
<dbReference type="Proteomes" id="UP000028492">
    <property type="component" value="Plasmid pAmyja1"/>
</dbReference>
<reference evidence="1 2" key="1">
    <citation type="journal article" date="2014" name="J. Biotechnol.">
        <title>Complete genome sequence of the actinobacterium Amycolatopsis japonica MG417-CF17(T) (=DSM 44213T) producing (S,S)-N,N'-ethylenediaminedisuccinic acid.</title>
        <authorList>
            <person name="Stegmann E."/>
            <person name="Albersmeier A."/>
            <person name="Spohn M."/>
            <person name="Gert H."/>
            <person name="Weber T."/>
            <person name="Wohlleben W."/>
            <person name="Kalinowski J."/>
            <person name="Ruckert C."/>
        </authorList>
    </citation>
    <scope>NUCLEOTIDE SEQUENCE [LARGE SCALE GENOMIC DNA]</scope>
    <source>
        <strain evidence="2">MG417-CF17 (DSM 44213)</strain>
        <plasmid evidence="1">pAmyja1</plasmid>
    </source>
</reference>
<keyword evidence="2" id="KW-1185">Reference proteome</keyword>
<sequence length="184" mass="19618">MTMPTFADGSLVHQGDLNLLSTGINNLSSIVTGAPAPRNFVPHASVKQTITQQVPQLQDVLINFDVAESNPDTMWVPSVANTITIRTAGSYEVDAQFPLQTAASDIYMFLLVNGTSTSVNNVGGEDHKPGFNTNDGQILHANAFFPSLAVGSVIYMSVFHTAGSTIPTVVGRTCARLNIRRMGP</sequence>
<gene>
    <name evidence="1" type="ORF">AJAP_42370</name>
</gene>
<evidence type="ECO:0000313" key="1">
    <source>
        <dbReference type="EMBL" id="AIG81245.1"/>
    </source>
</evidence>
<dbReference type="AlphaFoldDB" id="A0A075VEA3"/>